<dbReference type="AlphaFoldDB" id="A0A1J8Q4N6"/>
<name>A0A1J8Q4N6_9AGAM</name>
<dbReference type="InterPro" id="IPR028012">
    <property type="entry name" value="Rua1_C"/>
</dbReference>
<gene>
    <name evidence="3" type="ORF">AZE42_09447</name>
</gene>
<dbReference type="PANTHER" id="PTHR28125">
    <property type="entry name" value="MEIOTIC EXPRESSION UP-REGULATED PROTEIN 26"/>
    <property type="match status" value="1"/>
</dbReference>
<dbReference type="PANTHER" id="PTHR28125:SF2">
    <property type="entry name" value="MEIOTIC EXPRESSION UP-REGULATED PROTEIN 26"/>
    <property type="match status" value="1"/>
</dbReference>
<feature type="region of interest" description="Disordered" evidence="1">
    <location>
        <begin position="252"/>
        <end position="275"/>
    </location>
</feature>
<feature type="region of interest" description="Disordered" evidence="1">
    <location>
        <begin position="288"/>
        <end position="325"/>
    </location>
</feature>
<protein>
    <recommendedName>
        <fullName evidence="2">Transcription regulator Rua1 C-terminal domain-containing protein</fullName>
    </recommendedName>
</protein>
<evidence type="ECO:0000259" key="2">
    <source>
        <dbReference type="Pfam" id="PF14616"/>
    </source>
</evidence>
<evidence type="ECO:0000313" key="3">
    <source>
        <dbReference type="EMBL" id="OJA14915.1"/>
    </source>
</evidence>
<dbReference type="OrthoDB" id="5595379at2759"/>
<keyword evidence="4" id="KW-1185">Reference proteome</keyword>
<reference evidence="3 4" key="1">
    <citation type="submission" date="2016-03" db="EMBL/GenBank/DDBJ databases">
        <title>Comparative genomics of the ectomycorrhizal sister species Rhizopogon vinicolor and Rhizopogon vesiculosus (Basidiomycota: Boletales) reveals a divergence of the mating type B locus.</title>
        <authorList>
            <person name="Mujic A.B."/>
            <person name="Kuo A."/>
            <person name="Tritt A."/>
            <person name="Lipzen A."/>
            <person name="Chen C."/>
            <person name="Johnson J."/>
            <person name="Sharma A."/>
            <person name="Barry K."/>
            <person name="Grigoriev I.V."/>
            <person name="Spatafora J.W."/>
        </authorList>
    </citation>
    <scope>NUCLEOTIDE SEQUENCE [LARGE SCALE GENOMIC DNA]</scope>
    <source>
        <strain evidence="3 4">AM-OR11-056</strain>
    </source>
</reference>
<dbReference type="STRING" id="180088.A0A1J8Q4N6"/>
<evidence type="ECO:0000313" key="4">
    <source>
        <dbReference type="Proteomes" id="UP000183567"/>
    </source>
</evidence>
<dbReference type="Proteomes" id="UP000183567">
    <property type="component" value="Unassembled WGS sequence"/>
</dbReference>
<proteinExistence type="predicted"/>
<organism evidence="3 4">
    <name type="scientific">Rhizopogon vesiculosus</name>
    <dbReference type="NCBI Taxonomy" id="180088"/>
    <lineage>
        <taxon>Eukaryota</taxon>
        <taxon>Fungi</taxon>
        <taxon>Dikarya</taxon>
        <taxon>Basidiomycota</taxon>
        <taxon>Agaricomycotina</taxon>
        <taxon>Agaricomycetes</taxon>
        <taxon>Agaricomycetidae</taxon>
        <taxon>Boletales</taxon>
        <taxon>Suillineae</taxon>
        <taxon>Rhizopogonaceae</taxon>
        <taxon>Rhizopogon</taxon>
    </lineage>
</organism>
<accession>A0A1J8Q4N6</accession>
<feature type="compositionally biased region" description="Polar residues" evidence="1">
    <location>
        <begin position="256"/>
        <end position="268"/>
    </location>
</feature>
<comment type="caution">
    <text evidence="3">The sequence shown here is derived from an EMBL/GenBank/DDBJ whole genome shotgun (WGS) entry which is preliminary data.</text>
</comment>
<dbReference type="EMBL" id="LVVM01003429">
    <property type="protein sequence ID" value="OJA14915.1"/>
    <property type="molecule type" value="Genomic_DNA"/>
</dbReference>
<sequence>MSYNLDDSQYSDCPQLIYPSNDPIDAPTPIQLQRDKRADAMTTFSDAFLISPLTRRFTTNCAPDDSPQHILYQCPPPESFCRYTSLPSTPLRPSAVSPPSPCFQQLSRVYSAPYTASWVEQQLSSSPSPLSKVPPVPACALSPPIHKAEGTPFDLHFNLSQSWSSSTPDMSPIARRTSDGNATYSPREGGNSCHRFSEGSCLATPWLPMDKLPSLNPSKSHVFSPGRISNLVTHASGLSWSPVSSLSALTPLSSPECSTSDNVPSDSWSHAPPTPIAAWNPTTDRYFKDNHELSPASRGSLRTTRHPVSVRSRKRPLPEDHNDELFSCPTKRARTVDLHAVGLTSQPLETHSGIPSQRCLPPEVSRHPEFLLFYRRYPVSSFLQLDDQDVFRSTRPDGIYNSPRDPRDLYTPRFVKGQGVSAMTGRPFSPPVSYRTTNRCRPLKIERSEIIEGKCHVCKKWVPIQGIKDCEVKVKELFWWKHAATCHQGSHIPGDDDFYEQDDVFSRLEDLSL</sequence>
<dbReference type="Pfam" id="PF14616">
    <property type="entry name" value="Rua1_C"/>
    <property type="match status" value="1"/>
</dbReference>
<feature type="domain" description="Transcription regulator Rua1 C-terminal" evidence="2">
    <location>
        <begin position="418"/>
        <end position="487"/>
    </location>
</feature>
<evidence type="ECO:0000256" key="1">
    <source>
        <dbReference type="SAM" id="MobiDB-lite"/>
    </source>
</evidence>